<dbReference type="OrthoDB" id="5185109at2"/>
<name>A0A0N9HZB0_9PSEU</name>
<dbReference type="NCBIfam" id="TIGR00778">
    <property type="entry name" value="ahpD_dom"/>
    <property type="match status" value="1"/>
</dbReference>
<dbReference type="InterPro" id="IPR003779">
    <property type="entry name" value="CMD-like"/>
</dbReference>
<evidence type="ECO:0000313" key="3">
    <source>
        <dbReference type="Proteomes" id="UP000063699"/>
    </source>
</evidence>
<dbReference type="Gene3D" id="1.20.1290.10">
    <property type="entry name" value="AhpD-like"/>
    <property type="match status" value="1"/>
</dbReference>
<dbReference type="AlphaFoldDB" id="A0A0N9HZB0"/>
<dbReference type="RefSeq" id="WP_054290615.1">
    <property type="nucleotide sequence ID" value="NZ_CP012752.1"/>
</dbReference>
<dbReference type="InterPro" id="IPR029032">
    <property type="entry name" value="AhpD-like"/>
</dbReference>
<dbReference type="Proteomes" id="UP000063699">
    <property type="component" value="Chromosome"/>
</dbReference>
<dbReference type="Pfam" id="PF02627">
    <property type="entry name" value="CMD"/>
    <property type="match status" value="1"/>
</dbReference>
<proteinExistence type="predicted"/>
<evidence type="ECO:0000259" key="1">
    <source>
        <dbReference type="Pfam" id="PF02627"/>
    </source>
</evidence>
<gene>
    <name evidence="2" type="ORF">AOZ06_18890</name>
</gene>
<dbReference type="GO" id="GO:0051920">
    <property type="term" value="F:peroxiredoxin activity"/>
    <property type="evidence" value="ECO:0007669"/>
    <property type="project" value="InterPro"/>
</dbReference>
<dbReference type="InterPro" id="IPR004675">
    <property type="entry name" value="AhpD_core"/>
</dbReference>
<dbReference type="SUPFAM" id="SSF69118">
    <property type="entry name" value="AhpD-like"/>
    <property type="match status" value="1"/>
</dbReference>
<dbReference type="PANTHER" id="PTHR34846:SF5">
    <property type="entry name" value="CARBOXYMUCONOLACTONE DECARBOXYLASE-LIKE DOMAIN-CONTAINING PROTEIN"/>
    <property type="match status" value="1"/>
</dbReference>
<protein>
    <submittedName>
        <fullName evidence="2">Carboxymuconolactone decarboxylase</fullName>
    </submittedName>
</protein>
<dbReference type="KEGG" id="kphy:AOZ06_18890"/>
<feature type="domain" description="Carboxymuconolactone decarboxylase-like" evidence="1">
    <location>
        <begin position="23"/>
        <end position="95"/>
    </location>
</feature>
<organism evidence="2 3">
    <name type="scientific">Kibdelosporangium phytohabitans</name>
    <dbReference type="NCBI Taxonomy" id="860235"/>
    <lineage>
        <taxon>Bacteria</taxon>
        <taxon>Bacillati</taxon>
        <taxon>Actinomycetota</taxon>
        <taxon>Actinomycetes</taxon>
        <taxon>Pseudonocardiales</taxon>
        <taxon>Pseudonocardiaceae</taxon>
        <taxon>Kibdelosporangium</taxon>
    </lineage>
</organism>
<keyword evidence="3" id="KW-1185">Reference proteome</keyword>
<dbReference type="STRING" id="860235.AOZ06_18890"/>
<dbReference type="EMBL" id="CP012752">
    <property type="protein sequence ID" value="ALG08708.1"/>
    <property type="molecule type" value="Genomic_DNA"/>
</dbReference>
<evidence type="ECO:0000313" key="2">
    <source>
        <dbReference type="EMBL" id="ALG08708.1"/>
    </source>
</evidence>
<reference evidence="2 3" key="1">
    <citation type="submission" date="2015-07" db="EMBL/GenBank/DDBJ databases">
        <title>Genome sequencing of Kibdelosporangium phytohabitans.</title>
        <authorList>
            <person name="Qin S."/>
            <person name="Xing K."/>
        </authorList>
    </citation>
    <scope>NUCLEOTIDE SEQUENCE [LARGE SCALE GENOMIC DNA]</scope>
    <source>
        <strain evidence="2 3">KLBMP1111</strain>
    </source>
</reference>
<sequence>MSNARINLGKAWPQGKTPLFALTAAIAESGLDRRLTDLINIRASQINQCAFCLDMHTKDARAAGETEQRIYALNAWRETPFFTDEERAVLALTEEITLIADGGVDDEVWAAAAKHFDEPALGRIVMAIVAINAWNRLGVTQRLPVGGYQPARS</sequence>
<accession>A0A0N9HZB0</accession>
<dbReference type="PANTHER" id="PTHR34846">
    <property type="entry name" value="4-CARBOXYMUCONOLACTONE DECARBOXYLASE FAMILY PROTEIN (AFU_ORTHOLOGUE AFUA_6G11590)"/>
    <property type="match status" value="1"/>
</dbReference>